<proteinExistence type="predicted"/>
<dbReference type="Proteomes" id="UP000275267">
    <property type="component" value="Unassembled WGS sequence"/>
</dbReference>
<dbReference type="EMBL" id="PQIB02000002">
    <property type="protein sequence ID" value="RLN33173.1"/>
    <property type="molecule type" value="Genomic_DNA"/>
</dbReference>
<keyword evidence="2" id="KW-0808">Transferase</keyword>
<evidence type="ECO:0000313" key="2">
    <source>
        <dbReference type="EMBL" id="RLN33173.1"/>
    </source>
</evidence>
<reference evidence="3" key="1">
    <citation type="journal article" date="2019" name="Nat. Commun.">
        <title>The genome of broomcorn millet.</title>
        <authorList>
            <person name="Zou C."/>
            <person name="Miki D."/>
            <person name="Li D."/>
            <person name="Tang Q."/>
            <person name="Xiao L."/>
            <person name="Rajput S."/>
            <person name="Deng P."/>
            <person name="Jia W."/>
            <person name="Huang R."/>
            <person name="Zhang M."/>
            <person name="Sun Y."/>
            <person name="Hu J."/>
            <person name="Fu X."/>
            <person name="Schnable P.S."/>
            <person name="Li F."/>
            <person name="Zhang H."/>
            <person name="Feng B."/>
            <person name="Zhu X."/>
            <person name="Liu R."/>
            <person name="Schnable J.C."/>
            <person name="Zhu J.-K."/>
            <person name="Zhang H."/>
        </authorList>
    </citation>
    <scope>NUCLEOTIDE SEQUENCE [LARGE SCALE GENOMIC DNA]</scope>
</reference>
<dbReference type="PANTHER" id="PTHR46033">
    <property type="entry name" value="PROTEIN MAIN-LIKE 2"/>
    <property type="match status" value="1"/>
</dbReference>
<dbReference type="InterPro" id="IPR044824">
    <property type="entry name" value="MAIN-like"/>
</dbReference>
<dbReference type="PANTHER" id="PTHR46033:SF65">
    <property type="entry name" value="AMINOTRANSFERASE-LIKE PLANT MOBILE DOMAIN-CONTAINING PROTEIN"/>
    <property type="match status" value="1"/>
</dbReference>
<keyword evidence="2" id="KW-0032">Aminotransferase</keyword>
<evidence type="ECO:0000313" key="3">
    <source>
        <dbReference type="Proteomes" id="UP000275267"/>
    </source>
</evidence>
<evidence type="ECO:0000259" key="1">
    <source>
        <dbReference type="Pfam" id="PF10536"/>
    </source>
</evidence>
<accession>A0A3L6T6V8</accession>
<keyword evidence="3" id="KW-1185">Reference proteome</keyword>
<dbReference type="Pfam" id="PF10536">
    <property type="entry name" value="PMD"/>
    <property type="match status" value="1"/>
</dbReference>
<dbReference type="GO" id="GO:0008483">
    <property type="term" value="F:transaminase activity"/>
    <property type="evidence" value="ECO:0007669"/>
    <property type="project" value="UniProtKB-KW"/>
</dbReference>
<dbReference type="AlphaFoldDB" id="A0A3L6T6V8"/>
<sequence length="358" mass="40470">MGNPDPTDFINLETHRIPFKQSPMDLGQWAGAFRSWPNETPGWKEWYHRLAKSKRVQWDELKIGQCIDLSLSQMEKNEPLVISASYFWSDTLNAFLFGHGPVTPTLADVLMLTGLDISSPDTHFDYLIKPTHRLETKGIGRSKGYISKNMRTGTISEREHTAFLMMWLEKHFFCARAVGPSSNTQALAEALSLGSAIPLGKHLLGSAYHMMHQISVKLSKGEPIGNPGGPWWFTTLWLNLYMSKVSQQQIETKTFPNIESEENPTIRRRCTSFGEAASAFPGCQFTATRTAEYFRCFYNGFSEETISWYPYQTVAPIFELPVCYDSSSHTFDGDLMDILIKPGILPANFFSGKGFPHL</sequence>
<feature type="domain" description="Aminotransferase-like plant mobile" evidence="1">
    <location>
        <begin position="63"/>
        <end position="313"/>
    </location>
</feature>
<dbReference type="InterPro" id="IPR019557">
    <property type="entry name" value="AminoTfrase-like_pln_mobile"/>
</dbReference>
<gene>
    <name evidence="2" type="ORF">C2845_PM03G00090</name>
</gene>
<name>A0A3L6T6V8_PANMI</name>
<comment type="caution">
    <text evidence="2">The sequence shown here is derived from an EMBL/GenBank/DDBJ whole genome shotgun (WGS) entry which is preliminary data.</text>
</comment>
<organism evidence="2 3">
    <name type="scientific">Panicum miliaceum</name>
    <name type="common">Proso millet</name>
    <name type="synonym">Broomcorn millet</name>
    <dbReference type="NCBI Taxonomy" id="4540"/>
    <lineage>
        <taxon>Eukaryota</taxon>
        <taxon>Viridiplantae</taxon>
        <taxon>Streptophyta</taxon>
        <taxon>Embryophyta</taxon>
        <taxon>Tracheophyta</taxon>
        <taxon>Spermatophyta</taxon>
        <taxon>Magnoliopsida</taxon>
        <taxon>Liliopsida</taxon>
        <taxon>Poales</taxon>
        <taxon>Poaceae</taxon>
        <taxon>PACMAD clade</taxon>
        <taxon>Panicoideae</taxon>
        <taxon>Panicodae</taxon>
        <taxon>Paniceae</taxon>
        <taxon>Panicinae</taxon>
        <taxon>Panicum</taxon>
        <taxon>Panicum sect. Panicum</taxon>
    </lineage>
</organism>
<dbReference type="STRING" id="4540.A0A3L6T6V8"/>
<protein>
    <submittedName>
        <fullName evidence="2">Aminotransferase</fullName>
    </submittedName>
</protein>
<dbReference type="GO" id="GO:0010073">
    <property type="term" value="P:meristem maintenance"/>
    <property type="evidence" value="ECO:0007669"/>
    <property type="project" value="InterPro"/>
</dbReference>
<dbReference type="OrthoDB" id="690390at2759"/>